<comment type="caution">
    <text evidence="4">The sequence shown here is derived from an EMBL/GenBank/DDBJ whole genome shotgun (WGS) entry which is preliminary data.</text>
</comment>
<feature type="domain" description="Prepilin type IV endopeptidase peptidase" evidence="3">
    <location>
        <begin position="33"/>
        <end position="141"/>
    </location>
</feature>
<dbReference type="PANTHER" id="PTHR30487">
    <property type="entry name" value="TYPE 4 PREPILIN-LIKE PROTEINS LEADER PEPTIDE-PROCESSING ENZYME"/>
    <property type="match status" value="1"/>
</dbReference>
<dbReference type="Pfam" id="PF01478">
    <property type="entry name" value="Peptidase_A24"/>
    <property type="match status" value="1"/>
</dbReference>
<dbReference type="Proteomes" id="UP001193501">
    <property type="component" value="Unassembled WGS sequence"/>
</dbReference>
<dbReference type="RefSeq" id="WP_168776861.1">
    <property type="nucleotide sequence ID" value="NZ_JAABNR010000049.1"/>
</dbReference>
<evidence type="ECO:0000256" key="2">
    <source>
        <dbReference type="SAM" id="Phobius"/>
    </source>
</evidence>
<dbReference type="InterPro" id="IPR050882">
    <property type="entry name" value="Prepilin_peptidase/N-MTase"/>
</dbReference>
<feature type="transmembrane region" description="Helical" evidence="2">
    <location>
        <begin position="152"/>
        <end position="169"/>
    </location>
</feature>
<proteinExistence type="inferred from homology"/>
<dbReference type="Gene3D" id="1.20.120.1220">
    <property type="match status" value="1"/>
</dbReference>
<name>A0AAE5BWJ5_9RHOB</name>
<gene>
    <name evidence="4" type="ORF">GV832_21085</name>
</gene>
<dbReference type="GO" id="GO:0006465">
    <property type="term" value="P:signal peptide processing"/>
    <property type="evidence" value="ECO:0007669"/>
    <property type="project" value="TreeGrafter"/>
</dbReference>
<dbReference type="InterPro" id="IPR000045">
    <property type="entry name" value="Prepilin_IV_endopep_pep"/>
</dbReference>
<keyword evidence="2" id="KW-1133">Transmembrane helix</keyword>
<evidence type="ECO:0000259" key="3">
    <source>
        <dbReference type="Pfam" id="PF01478"/>
    </source>
</evidence>
<evidence type="ECO:0000313" key="4">
    <source>
        <dbReference type="EMBL" id="NBZ90081.1"/>
    </source>
</evidence>
<keyword evidence="5" id="KW-1185">Reference proteome</keyword>
<feature type="transmembrane region" description="Helical" evidence="2">
    <location>
        <begin position="74"/>
        <end position="92"/>
    </location>
</feature>
<reference evidence="4" key="1">
    <citation type="submission" date="2020-01" db="EMBL/GenBank/DDBJ databases">
        <authorList>
            <person name="Chen W.-M."/>
        </authorList>
    </citation>
    <scope>NUCLEOTIDE SEQUENCE</scope>
    <source>
        <strain evidence="4">CYK-10</strain>
    </source>
</reference>
<keyword evidence="2" id="KW-0472">Membrane</keyword>
<keyword evidence="2" id="KW-0812">Transmembrane</keyword>
<evidence type="ECO:0000256" key="1">
    <source>
        <dbReference type="ARBA" id="ARBA00005801"/>
    </source>
</evidence>
<feature type="transmembrane region" description="Helical" evidence="2">
    <location>
        <begin position="126"/>
        <end position="145"/>
    </location>
</feature>
<sequence>MMLNTNSKDRPSCQPWRTAESIEISQYLLTLGLAFLLARVWLDDARNFTVPTVATAAIAAISALKVLSVNLPSFLFPHILSASILTFLLWLASEIYWRRRQREALGLGDVKLIGALTIWFGPVEIWSVLLVASIGAIAFGLMRLAKGQAGMHIPFGPFLSFAAVLQALLDLWSGS</sequence>
<organism evidence="4 5">
    <name type="scientific">Stagnihabitans tardus</name>
    <dbReference type="NCBI Taxonomy" id="2699202"/>
    <lineage>
        <taxon>Bacteria</taxon>
        <taxon>Pseudomonadati</taxon>
        <taxon>Pseudomonadota</taxon>
        <taxon>Alphaproteobacteria</taxon>
        <taxon>Rhodobacterales</taxon>
        <taxon>Paracoccaceae</taxon>
        <taxon>Stagnihabitans</taxon>
    </lineage>
</organism>
<dbReference type="PANTHER" id="PTHR30487:SF0">
    <property type="entry name" value="PREPILIN LEADER PEPTIDASE_N-METHYLTRANSFERASE-RELATED"/>
    <property type="match status" value="1"/>
</dbReference>
<feature type="transmembrane region" description="Helical" evidence="2">
    <location>
        <begin position="49"/>
        <end position="68"/>
    </location>
</feature>
<accession>A0AAE5BWJ5</accession>
<evidence type="ECO:0000313" key="5">
    <source>
        <dbReference type="Proteomes" id="UP001193501"/>
    </source>
</evidence>
<dbReference type="EMBL" id="JAABNR010000049">
    <property type="protein sequence ID" value="NBZ90081.1"/>
    <property type="molecule type" value="Genomic_DNA"/>
</dbReference>
<protein>
    <recommendedName>
        <fullName evidence="3">Prepilin type IV endopeptidase peptidase domain-containing protein</fullName>
    </recommendedName>
</protein>
<dbReference type="AlphaFoldDB" id="A0AAE5BWJ5"/>
<dbReference type="GO" id="GO:0005886">
    <property type="term" value="C:plasma membrane"/>
    <property type="evidence" value="ECO:0007669"/>
    <property type="project" value="TreeGrafter"/>
</dbReference>
<dbReference type="GO" id="GO:0004190">
    <property type="term" value="F:aspartic-type endopeptidase activity"/>
    <property type="evidence" value="ECO:0007669"/>
    <property type="project" value="InterPro"/>
</dbReference>
<comment type="similarity">
    <text evidence="1">Belongs to the peptidase A24 family.</text>
</comment>